<keyword evidence="1" id="KW-0614">Plasmid</keyword>
<gene>
    <name evidence="1" type="ORF">D3867_36785</name>
</gene>
<dbReference type="EMBL" id="CP032337">
    <property type="protein sequence ID" value="QCO07443.1"/>
    <property type="molecule type" value="Genomic_DNA"/>
</dbReference>
<sequence>MTEPTTIFATPTKAIRIKAVISPADMPRDRLVAEVHIAQPDVEMRFRSTDGFEYSGVIAGKKYRKAMRTAIEGEQAGQEMVLLLEGRLGPGGVLIDVGLTAQAAPRSARQRSRTPLRRHNAAEFRLQSYLLKEVALPGAAFSYNGKRQIYSFAMLIFAGKPRRRSISAEICAFAGRRPSATWTFRRNWSRNENAALMGGGSV</sequence>
<reference evidence="1 2" key="1">
    <citation type="submission" date="2018-09" db="EMBL/GenBank/DDBJ databases">
        <title>Whole genome based analysis of evolution and adaptive divergence in Indian and Brazilian strains of Azospirillum brasilense.</title>
        <authorList>
            <person name="Singh C."/>
            <person name="Tripathi A.K."/>
        </authorList>
    </citation>
    <scope>NUCLEOTIDE SEQUENCE [LARGE SCALE GENOMIC DNA]</scope>
    <source>
        <strain evidence="1 2">MTCC4036</strain>
        <plasmid evidence="1 2">p7</plasmid>
    </source>
</reference>
<dbReference type="Proteomes" id="UP000298596">
    <property type="component" value="Plasmid p7"/>
</dbReference>
<accession>A0A4D8QF23</accession>
<name>A0A4D8QF23_AZOBR</name>
<evidence type="ECO:0000313" key="2">
    <source>
        <dbReference type="Proteomes" id="UP000298596"/>
    </source>
</evidence>
<evidence type="ECO:0000313" key="1">
    <source>
        <dbReference type="EMBL" id="QCO07443.1"/>
    </source>
</evidence>
<geneLocation type="plasmid" evidence="1 2">
    <name>p7</name>
</geneLocation>
<organism evidence="1 2">
    <name type="scientific">Azospirillum brasilense</name>
    <dbReference type="NCBI Taxonomy" id="192"/>
    <lineage>
        <taxon>Bacteria</taxon>
        <taxon>Pseudomonadati</taxon>
        <taxon>Pseudomonadota</taxon>
        <taxon>Alphaproteobacteria</taxon>
        <taxon>Rhodospirillales</taxon>
        <taxon>Azospirillaceae</taxon>
        <taxon>Azospirillum</taxon>
    </lineage>
</organism>
<dbReference type="AlphaFoldDB" id="A0A4D8QF23"/>
<protein>
    <submittedName>
        <fullName evidence="1">Uncharacterized protein</fullName>
    </submittedName>
</protein>
<proteinExistence type="predicted"/>